<feature type="compositionally biased region" description="Basic and acidic residues" evidence="1">
    <location>
        <begin position="960"/>
        <end position="974"/>
    </location>
</feature>
<feature type="compositionally biased region" description="Polar residues" evidence="1">
    <location>
        <begin position="1117"/>
        <end position="1130"/>
    </location>
</feature>
<dbReference type="STRING" id="50990.A0A4Y7PGP1"/>
<evidence type="ECO:0000256" key="1">
    <source>
        <dbReference type="SAM" id="MobiDB-lite"/>
    </source>
</evidence>
<gene>
    <name evidence="4" type="ORF">BD410DRAFT_867662</name>
</gene>
<dbReference type="Gene3D" id="2.60.120.650">
    <property type="entry name" value="Cupin"/>
    <property type="match status" value="1"/>
</dbReference>
<keyword evidence="2" id="KW-0472">Membrane</keyword>
<evidence type="ECO:0000256" key="2">
    <source>
        <dbReference type="SAM" id="Phobius"/>
    </source>
</evidence>
<feature type="compositionally biased region" description="Basic and acidic residues" evidence="1">
    <location>
        <begin position="2426"/>
        <end position="2442"/>
    </location>
</feature>
<dbReference type="SUPFAM" id="SSF51197">
    <property type="entry name" value="Clavaminate synthase-like"/>
    <property type="match status" value="1"/>
</dbReference>
<dbReference type="PANTHER" id="PTHR24216:SF65">
    <property type="entry name" value="PAXILLIN-LIKE PROTEIN 1"/>
    <property type="match status" value="1"/>
</dbReference>
<feature type="compositionally biased region" description="Pro residues" evidence="1">
    <location>
        <begin position="118"/>
        <end position="136"/>
    </location>
</feature>
<dbReference type="OrthoDB" id="3270451at2759"/>
<evidence type="ECO:0000313" key="4">
    <source>
        <dbReference type="EMBL" id="TDL14022.1"/>
    </source>
</evidence>
<feature type="compositionally biased region" description="Acidic residues" evidence="1">
    <location>
        <begin position="1135"/>
        <end position="1146"/>
    </location>
</feature>
<dbReference type="VEuPathDB" id="FungiDB:BD410DRAFT_867662"/>
<feature type="region of interest" description="Disordered" evidence="1">
    <location>
        <begin position="943"/>
        <end position="1044"/>
    </location>
</feature>
<dbReference type="InterPro" id="IPR003347">
    <property type="entry name" value="JmjC_dom"/>
</dbReference>
<dbReference type="PANTHER" id="PTHR24216">
    <property type="entry name" value="PAXILLIN-RELATED"/>
    <property type="match status" value="1"/>
</dbReference>
<feature type="region of interest" description="Disordered" evidence="1">
    <location>
        <begin position="1663"/>
        <end position="1701"/>
    </location>
</feature>
<feature type="compositionally biased region" description="Low complexity" evidence="1">
    <location>
        <begin position="423"/>
        <end position="436"/>
    </location>
</feature>
<evidence type="ECO:0000259" key="3">
    <source>
        <dbReference type="PROSITE" id="PS51184"/>
    </source>
</evidence>
<feature type="region of interest" description="Disordered" evidence="1">
    <location>
        <begin position="1096"/>
        <end position="1154"/>
    </location>
</feature>
<proteinExistence type="predicted"/>
<name>A0A4Y7PGP1_9AGAM</name>
<feature type="compositionally biased region" description="Basic residues" evidence="1">
    <location>
        <begin position="946"/>
        <end position="959"/>
    </location>
</feature>
<feature type="region of interest" description="Disordered" evidence="1">
    <location>
        <begin position="40"/>
        <end position="141"/>
    </location>
</feature>
<feature type="transmembrane region" description="Helical" evidence="2">
    <location>
        <begin position="718"/>
        <end position="739"/>
    </location>
</feature>
<feature type="compositionally biased region" description="Polar residues" evidence="1">
    <location>
        <begin position="56"/>
        <end position="80"/>
    </location>
</feature>
<keyword evidence="2" id="KW-1133">Transmembrane helix</keyword>
<accession>A0A4Y7PGP1</accession>
<reference evidence="4 5" key="1">
    <citation type="submission" date="2018-06" db="EMBL/GenBank/DDBJ databases">
        <title>A transcriptomic atlas of mushroom development highlights an independent origin of complex multicellularity.</title>
        <authorList>
            <consortium name="DOE Joint Genome Institute"/>
            <person name="Krizsan K."/>
            <person name="Almasi E."/>
            <person name="Merenyi Z."/>
            <person name="Sahu N."/>
            <person name="Viragh M."/>
            <person name="Koszo T."/>
            <person name="Mondo S."/>
            <person name="Kiss B."/>
            <person name="Balint B."/>
            <person name="Kues U."/>
            <person name="Barry K."/>
            <person name="Hegedus J.C."/>
            <person name="Henrissat B."/>
            <person name="Johnson J."/>
            <person name="Lipzen A."/>
            <person name="Ohm R."/>
            <person name="Nagy I."/>
            <person name="Pangilinan J."/>
            <person name="Yan J."/>
            <person name="Xiong Y."/>
            <person name="Grigoriev I.V."/>
            <person name="Hibbett D.S."/>
            <person name="Nagy L.G."/>
        </authorList>
    </citation>
    <scope>NUCLEOTIDE SEQUENCE [LARGE SCALE GENOMIC DNA]</scope>
    <source>
        <strain evidence="4 5">SZMC22713</strain>
    </source>
</reference>
<feature type="region of interest" description="Disordered" evidence="1">
    <location>
        <begin position="352"/>
        <end position="375"/>
    </location>
</feature>
<feature type="transmembrane region" description="Helical" evidence="2">
    <location>
        <begin position="666"/>
        <end position="685"/>
    </location>
</feature>
<sequence>MESTRSPGGHVGDCKVLRLSKTPSITQASLRDDERALLRGRQFIETSRPSYAPSLPVSTKSRSGSSNAHHPRRSNPSSSYDIDGFEIFQGPSRTISRQPAREPTPSPTPGPSRAVQRRPPPPPLPGNPSPSPPPLPSSRSTIKAVASEHSRVHDAKYFRGEQVVKLINDFMAFKKGGNGCVFEWFNSCGDMDGFVSRTVPNNWLDHYSMQCACNIFLKKNQGSDYQRQFKNCQIESPPWYCWACYLPAEAPFNHTILSADEKAILSMKGNGCETLDFVKELAYLIWIDKQLFPELVTPLLKGLNYETLNKIDVFKRWCIRKPQNPKMWSNPIELVYNYGKWRGICDSTSPALSASIEDQRDKSRQARPTDASTAILSMSEHPIPSLLATTPVTCMADVPNPSAMASVSILTNATTSTEDRRPLPSSSSSDDPSSSRALVLTPSASFSMATIGNSAANPIDLVNWEFMQDPSPNGTGTLATHRFSRSLMSTVWYGSPEGWCKLRKMAFDSTPLRLLQKLWENVCGFEQDLRDDFETNDCTLASVAFNFGTEITLVHAPYVHGVMQVAVLDRMLFLSENLDIQDATAIITAPRQMISNLNKKSQPTGMVRQWQEDIRERWQAQIIKFGQVFAQSQTATETQLPVGDNTSPYAVAAALSSAFTTSRNQAISAIVFNNFVSAAMGLLALNLGRPEKRGEAWSTRFWRNLDVSRRKEMTDQRFFGALYSATAFSPVILLLGTNWTQGSQTSKQMTLVKFEEVILSSLRLALRSPQIIPHPHLLVIERDCWFVIAEMAMQGPGIYHQHMSKFVAKWSNLLAIPPPSIPLAMVLDAPESDNKVKEDEAKWLIDTFKTVGKQLKQKQKLSVSVLLPRGRKRADTSTEVPAIVPLLTVVKSAMESVRHKPEPAEHPKVVAAVPNVRQIRSAEERKTPARLPTLASGELVVSSTLTKRKRKKAQPARKLARSDTARDVADAEGEKEAEEDEEESEEEVNGDAQDQAAVKNTVEPPAVTSAETPVNPDPPAPTEQAVPVSAQNETVDPPAPTKQVAQFRRRMSLILPLPTANLDPEIIPTPSLDAPKDVDSVNEGCDMDGNMDNVEEIPSDHVQDSSGSGEVEMESEAPSNQPSAEVTDTSKVVDDPFDGDLSDIGEEESKDKEPPVIDVEELERGYKMVEFSDGKEVKLFGTTEYIRYDPNKIVKTFTRTLPIKTPSVNARGELEWSEPHFVLKEFDVQNFRAAAQPIFERLVDASDSRPVGSVWTVPRGVWEASSADDMLKRFAINHIHVVGKANDNMAPGLDGWEEDKIADFFDVWERREVHDMSRPYNPKDLMKRMGNLTLDDFLSRRKAPNPNGPRLEVGSTLHNSVQVPGGWSTPWPSPALTWALFASEGAVSVDHTDATGMATFLRPILGAKLWLIAVNARRKFEKCEGLPSATKGWDDEEYDWQAAYLQEGDDLYMMPATPHFVFTTEDCLTFGGHFYSAANFVDTLRALTLEHFMGSAITNAQHSKSVFILVKVFVQYCIEREFCLVRPMVKRRERRNINNLLVSVPTWDQFAALVVIISNLNCLPVEPQDGTPRSQIWQNAASFGHDRPTMLRYVGKLPKLFKEEGLYDALDAAEKCITNQPLAPPFPPRKLPRIAQSTQIATSATPATPVSSASKSYRKLLSTRSHAHGMTTNTPEKAKPSKGSPAGAVVAPENAKPSKGSPTQAAVKAILDSGVHVAISPNMTIIPEISIAHGEAIRARRDGMYGWAECSKWPTFITVRWEHLVCVPIRPEWRDSRTFMEWKSDIMKRYKPESEKVLWMDLEPKDYSSRDPLDLEKGTIHPQIIRDIRETTNHVIALAQLTGVKVFGTQKKQNMDDPKSWMDREQALAFHLISRAHCAVFKLTKFRDRRMDLLLSFREVQRSVLELMGWVAYNAEIRFGLFNTPSEMPEHPYPVNGAFVCDYTKVLQLRYAGIPVWLVCESEQFPEVIASAKEVQMKLLDQFFVKDAWSDDAHLTPIKVKVERHFCRTKLERQAAEGPGLSLAGVSQNKLRDAQAPQLLAHYQSTMITNRLGTNGFFLATEPIPDSLENTTTSKTILSSIDLPTFRYEPYPPSKKTKNKKMLGKLFTNAEYPLTLAPLWNETLKWLSALETEINARPKNRAERILPPANIMTKENSGPFVSAWLALRREWIPWLMKEQTKGFAHEDWKALLRRRAVNELENAPPPPVSRDGKRQEERHATLARIIALLKKMRIEETWKSDGESLWNGFVVTAEGYKTLYQAKHPMIQEIAYEITELNFRFDILSLDAYMLRQDYVTIPGLAGSRQRKLFTIFRQEAFVDKDSIRTPDIWALTPKERLPYTSQLASFMRAWPSWPEQLSVPLEEGELATAERNVFKHYTFVFLHTFNRYPSVPCVRPASVSVWYREYCDSFEVLGAASYLATQSRKASDEDKSHELRSKPGDTVDEGGVYSTNFGPVPFPSLKRQGPISG</sequence>
<dbReference type="Proteomes" id="UP000294933">
    <property type="component" value="Unassembled WGS sequence"/>
</dbReference>
<organism evidence="4 5">
    <name type="scientific">Rickenella mellea</name>
    <dbReference type="NCBI Taxonomy" id="50990"/>
    <lineage>
        <taxon>Eukaryota</taxon>
        <taxon>Fungi</taxon>
        <taxon>Dikarya</taxon>
        <taxon>Basidiomycota</taxon>
        <taxon>Agaricomycotina</taxon>
        <taxon>Agaricomycetes</taxon>
        <taxon>Hymenochaetales</taxon>
        <taxon>Rickenellaceae</taxon>
        <taxon>Rickenella</taxon>
    </lineage>
</organism>
<evidence type="ECO:0000313" key="5">
    <source>
        <dbReference type="Proteomes" id="UP000294933"/>
    </source>
</evidence>
<dbReference type="EMBL" id="ML170406">
    <property type="protein sequence ID" value="TDL14022.1"/>
    <property type="molecule type" value="Genomic_DNA"/>
</dbReference>
<feature type="region of interest" description="Disordered" evidence="1">
    <location>
        <begin position="413"/>
        <end position="436"/>
    </location>
</feature>
<keyword evidence="5" id="KW-1185">Reference proteome</keyword>
<protein>
    <recommendedName>
        <fullName evidence="3">JmjC domain-containing protein</fullName>
    </recommendedName>
</protein>
<dbReference type="PROSITE" id="PS51184">
    <property type="entry name" value="JMJC"/>
    <property type="match status" value="1"/>
</dbReference>
<feature type="compositionally biased region" description="Acidic residues" evidence="1">
    <location>
        <begin position="975"/>
        <end position="989"/>
    </location>
</feature>
<feature type="domain" description="JmjC" evidence="3">
    <location>
        <begin position="1332"/>
        <end position="1491"/>
    </location>
</feature>
<keyword evidence="2" id="KW-0812">Transmembrane</keyword>
<feature type="region of interest" description="Disordered" evidence="1">
    <location>
        <begin position="2426"/>
        <end position="2470"/>
    </location>
</feature>